<evidence type="ECO:0000313" key="2">
    <source>
        <dbReference type="Proteomes" id="UP000249254"/>
    </source>
</evidence>
<evidence type="ECO:0000313" key="1">
    <source>
        <dbReference type="EMBL" id="RAK51614.1"/>
    </source>
</evidence>
<name>A0A328ADY2_9CAUL</name>
<reference evidence="2" key="1">
    <citation type="submission" date="2018-05" db="EMBL/GenBank/DDBJ databases">
        <authorList>
            <person name="Li X."/>
        </authorList>
    </citation>
    <scope>NUCLEOTIDE SEQUENCE [LARGE SCALE GENOMIC DNA]</scope>
    <source>
        <strain evidence="2">LX32</strain>
    </source>
</reference>
<dbReference type="RefSeq" id="WP_111530176.1">
    <property type="nucleotide sequence ID" value="NZ_QFYQ01000002.1"/>
</dbReference>
<keyword evidence="2" id="KW-1185">Reference proteome</keyword>
<proteinExistence type="predicted"/>
<dbReference type="Proteomes" id="UP000249254">
    <property type="component" value="Unassembled WGS sequence"/>
</dbReference>
<gene>
    <name evidence="1" type="ORF">DJ017_17415</name>
</gene>
<dbReference type="AlphaFoldDB" id="A0A328ADY2"/>
<protein>
    <submittedName>
        <fullName evidence="1">Uncharacterized protein</fullName>
    </submittedName>
</protein>
<accession>A0A328ADY2</accession>
<dbReference type="EMBL" id="QFYQ01000002">
    <property type="protein sequence ID" value="RAK51614.1"/>
    <property type="molecule type" value="Genomic_DNA"/>
</dbReference>
<sequence>MPYDSQQSRPVFRSPELEFEREMARIDAAFRKACPNPPGTYSGPLDGLADSIALVTSNKDRFGEDR</sequence>
<organism evidence="1 2">
    <name type="scientific">Phenylobacterium soli</name>
    <dbReference type="NCBI Taxonomy" id="2170551"/>
    <lineage>
        <taxon>Bacteria</taxon>
        <taxon>Pseudomonadati</taxon>
        <taxon>Pseudomonadota</taxon>
        <taxon>Alphaproteobacteria</taxon>
        <taxon>Caulobacterales</taxon>
        <taxon>Caulobacteraceae</taxon>
        <taxon>Phenylobacterium</taxon>
    </lineage>
</organism>
<comment type="caution">
    <text evidence="1">The sequence shown here is derived from an EMBL/GenBank/DDBJ whole genome shotgun (WGS) entry which is preliminary data.</text>
</comment>